<dbReference type="EMBL" id="LVWA01000005">
    <property type="protein sequence ID" value="OKL40130.1"/>
    <property type="molecule type" value="Genomic_DNA"/>
</dbReference>
<keyword evidence="1" id="KW-0472">Membrane</keyword>
<dbReference type="AlphaFoldDB" id="A0A1Q5PD18"/>
<keyword evidence="1" id="KW-0812">Transmembrane</keyword>
<evidence type="ECO:0000313" key="3">
    <source>
        <dbReference type="Proteomes" id="UP000186551"/>
    </source>
</evidence>
<gene>
    <name evidence="2" type="ORF">A3841_17435</name>
</gene>
<protein>
    <submittedName>
        <fullName evidence="2">Uncharacterized protein</fullName>
    </submittedName>
</protein>
<sequence>MWRSYVIGPGFLVVYLLTTFRFLAPVVHYQLDYTYISEVRCLNRDKPELQCQGKCQLRRNLARLNRHQQQKEALQRLASVYQPVEDVPRLLLLLSAPPAATAAETPAMPAPHISTAILSAPFHPPRQA</sequence>
<reference evidence="2 3" key="1">
    <citation type="submission" date="2016-03" db="EMBL/GenBank/DDBJ databases">
        <title>Genome sequence of Pontibacter sp. nov., of the family cytophagaceae, isolated from marine sediment of the Yellow Sea, China.</title>
        <authorList>
            <person name="Zhang G."/>
            <person name="Zhang R."/>
        </authorList>
    </citation>
    <scope>NUCLEOTIDE SEQUENCE [LARGE SCALE GENOMIC DNA]</scope>
    <source>
        <strain evidence="2 3">S10-8</strain>
    </source>
</reference>
<dbReference type="STRING" id="1797110.A3841_17435"/>
<organism evidence="2 3">
    <name type="scientific">Pontibacter flavimaris</name>
    <dbReference type="NCBI Taxonomy" id="1797110"/>
    <lineage>
        <taxon>Bacteria</taxon>
        <taxon>Pseudomonadati</taxon>
        <taxon>Bacteroidota</taxon>
        <taxon>Cytophagia</taxon>
        <taxon>Cytophagales</taxon>
        <taxon>Hymenobacteraceae</taxon>
        <taxon>Pontibacter</taxon>
    </lineage>
</organism>
<evidence type="ECO:0000313" key="2">
    <source>
        <dbReference type="EMBL" id="OKL40130.1"/>
    </source>
</evidence>
<dbReference type="Proteomes" id="UP000186551">
    <property type="component" value="Unassembled WGS sequence"/>
</dbReference>
<dbReference type="RefSeq" id="WP_073852236.1">
    <property type="nucleotide sequence ID" value="NZ_LVWA01000005.1"/>
</dbReference>
<proteinExistence type="predicted"/>
<evidence type="ECO:0000256" key="1">
    <source>
        <dbReference type="SAM" id="Phobius"/>
    </source>
</evidence>
<accession>A0A1Q5PD18</accession>
<name>A0A1Q5PD18_9BACT</name>
<keyword evidence="3" id="KW-1185">Reference proteome</keyword>
<feature type="transmembrane region" description="Helical" evidence="1">
    <location>
        <begin position="6"/>
        <end position="24"/>
    </location>
</feature>
<comment type="caution">
    <text evidence="2">The sequence shown here is derived from an EMBL/GenBank/DDBJ whole genome shotgun (WGS) entry which is preliminary data.</text>
</comment>
<dbReference type="OrthoDB" id="980645at2"/>
<keyword evidence="1" id="KW-1133">Transmembrane helix</keyword>